<dbReference type="InterPro" id="IPR050415">
    <property type="entry name" value="MRET"/>
</dbReference>
<dbReference type="SUPFAM" id="SSF54292">
    <property type="entry name" value="2Fe-2S ferredoxin-like"/>
    <property type="match status" value="1"/>
</dbReference>
<keyword evidence="2" id="KW-0411">Iron-sulfur</keyword>
<comment type="cofactor">
    <cofactor evidence="1">
        <name>FAD</name>
        <dbReference type="ChEBI" id="CHEBI:57692"/>
    </cofactor>
</comment>
<dbReference type="InterPro" id="IPR001041">
    <property type="entry name" value="2Fe-2S_ferredoxin-type"/>
</dbReference>
<evidence type="ECO:0000313" key="7">
    <source>
        <dbReference type="Proteomes" id="UP001329151"/>
    </source>
</evidence>
<dbReference type="Gene3D" id="3.40.50.80">
    <property type="entry name" value="Nucleotide-binding domain of ferredoxin-NADP reductase (FNR) module"/>
    <property type="match status" value="1"/>
</dbReference>
<feature type="domain" description="2Fe-2S ferredoxin-type" evidence="4">
    <location>
        <begin position="3"/>
        <end position="95"/>
    </location>
</feature>
<evidence type="ECO:0000256" key="3">
    <source>
        <dbReference type="ARBA" id="ARBA00034078"/>
    </source>
</evidence>
<dbReference type="Pfam" id="PF00175">
    <property type="entry name" value="NAD_binding_1"/>
    <property type="match status" value="1"/>
</dbReference>
<dbReference type="InterPro" id="IPR017938">
    <property type="entry name" value="Riboflavin_synthase-like_b-brl"/>
</dbReference>
<dbReference type="PROSITE" id="PS00197">
    <property type="entry name" value="2FE2S_FER_1"/>
    <property type="match status" value="1"/>
</dbReference>
<dbReference type="GO" id="GO:0016491">
    <property type="term" value="F:oxidoreductase activity"/>
    <property type="evidence" value="ECO:0007669"/>
    <property type="project" value="InterPro"/>
</dbReference>
<dbReference type="SUPFAM" id="SSF63380">
    <property type="entry name" value="Riboflavin synthase domain-like"/>
    <property type="match status" value="1"/>
</dbReference>
<dbReference type="InterPro" id="IPR012675">
    <property type="entry name" value="Beta-grasp_dom_sf"/>
</dbReference>
<evidence type="ECO:0000256" key="1">
    <source>
        <dbReference type="ARBA" id="ARBA00001974"/>
    </source>
</evidence>
<name>A0AA86JG52_9BURK</name>
<reference evidence="6 7" key="1">
    <citation type="submission" date="2023-10" db="EMBL/GenBank/DDBJ databases">
        <title>Complete Genome Sequence of Limnobacter thiooxidans CS-K2T, Isolated from freshwater lake sediments in Bavaria, Germany.</title>
        <authorList>
            <person name="Naruki M."/>
            <person name="Watanabe A."/>
            <person name="Warashina T."/>
            <person name="Morita T."/>
            <person name="Arakawa K."/>
        </authorList>
    </citation>
    <scope>NUCLEOTIDE SEQUENCE [LARGE SCALE GENOMIC DNA]</scope>
    <source>
        <strain evidence="6 7">CS-K2</strain>
    </source>
</reference>
<keyword evidence="2" id="KW-0479">Metal-binding</keyword>
<dbReference type="InterPro" id="IPR001709">
    <property type="entry name" value="Flavoprot_Pyr_Nucl_cyt_Rdtase"/>
</dbReference>
<dbReference type="InterPro" id="IPR008333">
    <property type="entry name" value="Cbr1-like_FAD-bd_dom"/>
</dbReference>
<dbReference type="InterPro" id="IPR017927">
    <property type="entry name" value="FAD-bd_FR_type"/>
</dbReference>
<evidence type="ECO:0000313" key="6">
    <source>
        <dbReference type="EMBL" id="BET26436.1"/>
    </source>
</evidence>
<dbReference type="PROSITE" id="PS51085">
    <property type="entry name" value="2FE2S_FER_2"/>
    <property type="match status" value="1"/>
</dbReference>
<dbReference type="Gene3D" id="3.10.20.30">
    <property type="match status" value="1"/>
</dbReference>
<dbReference type="InterPro" id="IPR001433">
    <property type="entry name" value="OxRdtase_FAD/NAD-bd"/>
</dbReference>
<sequence>MNHNVEVLPSQKQFECEADDTILSAALRANVILPYGCKDGACGSCKAELLEGQVDYGTYQARALSEEERVRGKVLTCCAKPLSAIKLKVRELSGLGDIPIKKMPCRLQSIEKPAADVAVLKLQLPANEVLQFNAGQYIEFMLRDGSRRSYSLANAPYQEGGIELHIRHMPGGLFTDHVFTTMKEREILRFEGPFGTFFLRDDSTKPVILLASGTGFAPIKSLLEQAFFKNSTREFVLYWGARTKADLYRMELPLQWTQAHSNFRFVPVLSDATSECAWSGRTGFVHQAVMADFPDLSRHQVYACGAPIVVESAQRDFSAQCGLPADEFFADSFTSLADTSAVAGQGGIA</sequence>
<keyword evidence="7" id="KW-1185">Reference proteome</keyword>
<dbReference type="PRINTS" id="PR00410">
    <property type="entry name" value="PHEHYDRXLASE"/>
</dbReference>
<dbReference type="Gene3D" id="2.40.30.10">
    <property type="entry name" value="Translation factors"/>
    <property type="match status" value="1"/>
</dbReference>
<dbReference type="PANTHER" id="PTHR47354:SF5">
    <property type="entry name" value="PROTEIN RFBI"/>
    <property type="match status" value="1"/>
</dbReference>
<protein>
    <submittedName>
        <fullName evidence="6">CDP-6-deoxy-delta-3,4-glucoseen reductase</fullName>
    </submittedName>
</protein>
<accession>A0AA86JG52</accession>
<evidence type="ECO:0000259" key="4">
    <source>
        <dbReference type="PROSITE" id="PS51085"/>
    </source>
</evidence>
<dbReference type="Pfam" id="PF00970">
    <property type="entry name" value="FAD_binding_6"/>
    <property type="match status" value="1"/>
</dbReference>
<dbReference type="PANTHER" id="PTHR47354">
    <property type="entry name" value="NADH OXIDOREDUCTASE HCR"/>
    <property type="match status" value="1"/>
</dbReference>
<dbReference type="PRINTS" id="PR00371">
    <property type="entry name" value="FPNCR"/>
</dbReference>
<dbReference type="KEGG" id="lto:RGQ30_19370"/>
<dbReference type="InterPro" id="IPR006058">
    <property type="entry name" value="2Fe2S_fd_BS"/>
</dbReference>
<dbReference type="GO" id="GO:0051537">
    <property type="term" value="F:2 iron, 2 sulfur cluster binding"/>
    <property type="evidence" value="ECO:0007669"/>
    <property type="project" value="UniProtKB-KW"/>
</dbReference>
<evidence type="ECO:0000256" key="2">
    <source>
        <dbReference type="ARBA" id="ARBA00022714"/>
    </source>
</evidence>
<dbReference type="PROSITE" id="PS51384">
    <property type="entry name" value="FAD_FR"/>
    <property type="match status" value="1"/>
</dbReference>
<dbReference type="SUPFAM" id="SSF52343">
    <property type="entry name" value="Ferredoxin reductase-like, C-terminal NADP-linked domain"/>
    <property type="match status" value="1"/>
</dbReference>
<dbReference type="Proteomes" id="UP001329151">
    <property type="component" value="Chromosome"/>
</dbReference>
<dbReference type="CDD" id="cd06189">
    <property type="entry name" value="flavin_oxioreductase"/>
    <property type="match status" value="1"/>
</dbReference>
<organism evidence="6 7">
    <name type="scientific">Limnobacter thiooxidans</name>
    <dbReference type="NCBI Taxonomy" id="131080"/>
    <lineage>
        <taxon>Bacteria</taxon>
        <taxon>Pseudomonadati</taxon>
        <taxon>Pseudomonadota</taxon>
        <taxon>Betaproteobacteria</taxon>
        <taxon>Burkholderiales</taxon>
        <taxon>Burkholderiaceae</taxon>
        <taxon>Limnobacter</taxon>
    </lineage>
</organism>
<dbReference type="CDD" id="cd00207">
    <property type="entry name" value="fer2"/>
    <property type="match status" value="1"/>
</dbReference>
<dbReference type="InterPro" id="IPR039261">
    <property type="entry name" value="FNR_nucleotide-bd"/>
</dbReference>
<dbReference type="AlphaFoldDB" id="A0AA86JG52"/>
<dbReference type="RefSeq" id="WP_130556090.1">
    <property type="nucleotide sequence ID" value="NZ_AP028947.1"/>
</dbReference>
<gene>
    <name evidence="6" type="ORF">RGQ30_19370</name>
</gene>
<dbReference type="Pfam" id="PF00111">
    <property type="entry name" value="Fer2"/>
    <property type="match status" value="1"/>
</dbReference>
<dbReference type="EMBL" id="AP028947">
    <property type="protein sequence ID" value="BET26436.1"/>
    <property type="molecule type" value="Genomic_DNA"/>
</dbReference>
<evidence type="ECO:0000259" key="5">
    <source>
        <dbReference type="PROSITE" id="PS51384"/>
    </source>
</evidence>
<proteinExistence type="predicted"/>
<dbReference type="InterPro" id="IPR036010">
    <property type="entry name" value="2Fe-2S_ferredoxin-like_sf"/>
</dbReference>
<comment type="cofactor">
    <cofactor evidence="3">
        <name>[2Fe-2S] cluster</name>
        <dbReference type="ChEBI" id="CHEBI:190135"/>
    </cofactor>
</comment>
<keyword evidence="2" id="KW-0001">2Fe-2S</keyword>
<keyword evidence="2" id="KW-0408">Iron</keyword>
<feature type="domain" description="FAD-binding FR-type" evidence="5">
    <location>
        <begin position="100"/>
        <end position="200"/>
    </location>
</feature>